<dbReference type="SUPFAM" id="SSF52540">
    <property type="entry name" value="P-loop containing nucleoside triphosphate hydrolases"/>
    <property type="match status" value="1"/>
</dbReference>
<proteinExistence type="predicted"/>
<dbReference type="Gene3D" id="3.40.50.300">
    <property type="entry name" value="P-loop containing nucleotide triphosphate hydrolases"/>
    <property type="match status" value="1"/>
</dbReference>
<comment type="caution">
    <text evidence="4">The sequence shown here is derived from an EMBL/GenBank/DDBJ whole genome shotgun (WGS) entry which is preliminary data.</text>
</comment>
<keyword evidence="1" id="KW-0547">Nucleotide-binding</keyword>
<dbReference type="Pfam" id="PF07724">
    <property type="entry name" value="AAA_2"/>
    <property type="match status" value="1"/>
</dbReference>
<dbReference type="EMBL" id="BARV01012873">
    <property type="protein sequence ID" value="GAI08965.1"/>
    <property type="molecule type" value="Genomic_DNA"/>
</dbReference>
<name>X1M2V7_9ZZZZ</name>
<evidence type="ECO:0000313" key="4">
    <source>
        <dbReference type="EMBL" id="GAI08965.1"/>
    </source>
</evidence>
<evidence type="ECO:0000259" key="3">
    <source>
        <dbReference type="Pfam" id="PF07724"/>
    </source>
</evidence>
<sequence length="114" mass="13006">QMEEALHRRIIGQDEAINTVAKAVRRARAGLKDPRHPIGAFVFLGPTGVGKTELVRALAEFMFGSEDTLIRLDMSEFMECLPRFYQTSQNTLDVGQKTHIKHTVRLVDYKNFQM</sequence>
<dbReference type="PANTHER" id="PTHR11638:SF18">
    <property type="entry name" value="HEAT SHOCK PROTEIN 104"/>
    <property type="match status" value="1"/>
</dbReference>
<reference evidence="4" key="1">
    <citation type="journal article" date="2014" name="Front. Microbiol.">
        <title>High frequency of phylogenetically diverse reductive dehalogenase-homologous genes in deep subseafloor sedimentary metagenomes.</title>
        <authorList>
            <person name="Kawai M."/>
            <person name="Futagami T."/>
            <person name="Toyoda A."/>
            <person name="Takaki Y."/>
            <person name="Nishi S."/>
            <person name="Hori S."/>
            <person name="Arai W."/>
            <person name="Tsubouchi T."/>
            <person name="Morono Y."/>
            <person name="Uchiyama I."/>
            <person name="Ito T."/>
            <person name="Fujiyama A."/>
            <person name="Inagaki F."/>
            <person name="Takami H."/>
        </authorList>
    </citation>
    <scope>NUCLEOTIDE SEQUENCE</scope>
    <source>
        <strain evidence="4">Expedition CK06-06</strain>
    </source>
</reference>
<dbReference type="GO" id="GO:0005524">
    <property type="term" value="F:ATP binding"/>
    <property type="evidence" value="ECO:0007669"/>
    <property type="project" value="UniProtKB-KW"/>
</dbReference>
<evidence type="ECO:0000256" key="1">
    <source>
        <dbReference type="ARBA" id="ARBA00022741"/>
    </source>
</evidence>
<protein>
    <recommendedName>
        <fullName evidence="3">ATPase AAA-type core domain-containing protein</fullName>
    </recommendedName>
</protein>
<dbReference type="GO" id="GO:0034605">
    <property type="term" value="P:cellular response to heat"/>
    <property type="evidence" value="ECO:0007669"/>
    <property type="project" value="TreeGrafter"/>
</dbReference>
<dbReference type="AlphaFoldDB" id="X1M2V7"/>
<gene>
    <name evidence="4" type="ORF">S06H3_23611</name>
</gene>
<dbReference type="InterPro" id="IPR027417">
    <property type="entry name" value="P-loop_NTPase"/>
</dbReference>
<keyword evidence="2" id="KW-0067">ATP-binding</keyword>
<dbReference type="GO" id="GO:0016887">
    <property type="term" value="F:ATP hydrolysis activity"/>
    <property type="evidence" value="ECO:0007669"/>
    <property type="project" value="InterPro"/>
</dbReference>
<feature type="domain" description="ATPase AAA-type core" evidence="3">
    <location>
        <begin position="37"/>
        <end position="89"/>
    </location>
</feature>
<evidence type="ECO:0000256" key="2">
    <source>
        <dbReference type="ARBA" id="ARBA00022840"/>
    </source>
</evidence>
<dbReference type="InterPro" id="IPR050130">
    <property type="entry name" value="ClpA_ClpB"/>
</dbReference>
<organism evidence="4">
    <name type="scientific">marine sediment metagenome</name>
    <dbReference type="NCBI Taxonomy" id="412755"/>
    <lineage>
        <taxon>unclassified sequences</taxon>
        <taxon>metagenomes</taxon>
        <taxon>ecological metagenomes</taxon>
    </lineage>
</organism>
<dbReference type="GO" id="GO:0005737">
    <property type="term" value="C:cytoplasm"/>
    <property type="evidence" value="ECO:0007669"/>
    <property type="project" value="TreeGrafter"/>
</dbReference>
<feature type="non-terminal residue" evidence="4">
    <location>
        <position position="1"/>
    </location>
</feature>
<dbReference type="InterPro" id="IPR003959">
    <property type="entry name" value="ATPase_AAA_core"/>
</dbReference>
<accession>X1M2V7</accession>
<dbReference type="PANTHER" id="PTHR11638">
    <property type="entry name" value="ATP-DEPENDENT CLP PROTEASE"/>
    <property type="match status" value="1"/>
</dbReference>